<organism evidence="2 3">
    <name type="scientific">Robiginitalea myxolifaciens</name>
    <dbReference type="NCBI Taxonomy" id="400055"/>
    <lineage>
        <taxon>Bacteria</taxon>
        <taxon>Pseudomonadati</taxon>
        <taxon>Bacteroidota</taxon>
        <taxon>Flavobacteriia</taxon>
        <taxon>Flavobacteriales</taxon>
        <taxon>Flavobacteriaceae</taxon>
        <taxon>Robiginitalea</taxon>
    </lineage>
</organism>
<feature type="transmembrane region" description="Helical" evidence="1">
    <location>
        <begin position="271"/>
        <end position="298"/>
    </location>
</feature>
<feature type="transmembrane region" description="Helical" evidence="1">
    <location>
        <begin position="344"/>
        <end position="361"/>
    </location>
</feature>
<reference evidence="2 3" key="1">
    <citation type="submission" date="2016-10" db="EMBL/GenBank/DDBJ databases">
        <authorList>
            <person name="de Groot N.N."/>
        </authorList>
    </citation>
    <scope>NUCLEOTIDE SEQUENCE [LARGE SCALE GENOMIC DNA]</scope>
    <source>
        <strain evidence="2 3">DSM 21019</strain>
    </source>
</reference>
<dbReference type="AlphaFoldDB" id="A0A1I6FN24"/>
<keyword evidence="1" id="KW-1133">Transmembrane helix</keyword>
<feature type="transmembrane region" description="Helical" evidence="1">
    <location>
        <begin position="608"/>
        <end position="628"/>
    </location>
</feature>
<sequence length="1030" mass="117463">MMQPKTYSLLAFALVLGLIFHGVSMFFTLESTYDALIHLFFADHYAQDWFEPWDYRWYTGFTVQSYPPLVHQCIALLSHVGGLKFGLFTMALIIVGLFITGIYRFALVLTSSQKVAGYTAILGAFSSMFLETLHLFGQLPSLMGISILLHALPEIYSWIKLGKLRYLGTSLSLITVMVTSHHVTPIFGMVFFIFPLIGLVLMDVSKEKAGDIKSITFRVFLGEFKKHLLRIILFGFSSLVLIIICILPYWINSKNNPITQVPIPHGSRDNFLEVTSSGLVFFLIPWGVLLLILPYLFYRFYSKRLLFFGLSFSLLSLLGTGGTTPLPRMMLGATAFDILTLDRFTLWATIMALPIFGEFVFRLVEGDIKDRILGRLNKSWYYLGTGVLGVGFIGMAIFTMSLGYFRPAQPQKIKMLPIVNFLNQDQHDQWRYLTLGFGDQMAWLSAQTNAMTVDGNYHSARRLPELTTRAIERLENSKFRGVEGIGSLQQFLTVPNKYNLKYIFSNDKFYDPILYFCGWQRLQQLENGIMVWERLNVPPLPKIIPKEDVPNFLKLMWGLIPMGTLIFAFICNFQLGWLRKLIRGKTEKEMTFTHTVVRNELPRLLTRINGVWVIVLAVIFISSGYGLYMDNSAQRSPENVVKAYYDALDFKEFEKAHSYIDPASGVTIAQYMLEVSVTDGLLSSYAKMDSIGISIENLTEDAASLKAYTQWITPLEKIERNYQHNLVKREGSWYIQPTPVDTDIPPNQLLVRNQPQFFNHGRRRITSQQTYHEDVLRQPILEVLQAKLVKFEGRYSIVGTLQNIDNAPADVSLKGTLYNNENTALAQYDAKYHVKHKLMPKETTPFRIDFEGTAWVSEDEQAPGVFDPDTFTPAEFAEIPATFDLQCAGNVATTDLEKSLVLQEVSLDDRNLNGTLFNGGLQEVTVPQVLVSFYREPGELIWVDHHFLREGVRVQRKQEFSYVIPDLSGVEVLKEGLENCFVNGTPNSEIRRKYTPDRTSDSRNYLELMQPGTATRYMTLDFNSFIGNPR</sequence>
<dbReference type="STRING" id="400055.SAMN04490243_0179"/>
<dbReference type="Proteomes" id="UP000199534">
    <property type="component" value="Unassembled WGS sequence"/>
</dbReference>
<evidence type="ECO:0000313" key="2">
    <source>
        <dbReference type="EMBL" id="SFR31352.1"/>
    </source>
</evidence>
<keyword evidence="1" id="KW-0472">Membrane</keyword>
<keyword evidence="1" id="KW-0812">Transmembrane</keyword>
<feature type="transmembrane region" description="Helical" evidence="1">
    <location>
        <begin position="555"/>
        <end position="578"/>
    </location>
</feature>
<gene>
    <name evidence="2" type="ORF">SAMN04490243_0179</name>
</gene>
<evidence type="ECO:0000256" key="1">
    <source>
        <dbReference type="SAM" id="Phobius"/>
    </source>
</evidence>
<feature type="transmembrane region" description="Helical" evidence="1">
    <location>
        <begin position="305"/>
        <end position="324"/>
    </location>
</feature>
<protein>
    <recommendedName>
        <fullName evidence="4">Membrane protein 6-pyruvoyl-tetrahydropterin synthase-related domain-containing protein</fullName>
    </recommendedName>
</protein>
<evidence type="ECO:0000313" key="3">
    <source>
        <dbReference type="Proteomes" id="UP000199534"/>
    </source>
</evidence>
<feature type="transmembrane region" description="Helical" evidence="1">
    <location>
        <begin position="381"/>
        <end position="405"/>
    </location>
</feature>
<evidence type="ECO:0008006" key="4">
    <source>
        <dbReference type="Google" id="ProtNLM"/>
    </source>
</evidence>
<feature type="transmembrane region" description="Helical" evidence="1">
    <location>
        <begin position="186"/>
        <end position="204"/>
    </location>
</feature>
<feature type="transmembrane region" description="Helical" evidence="1">
    <location>
        <begin position="115"/>
        <end position="136"/>
    </location>
</feature>
<name>A0A1I6FN24_9FLAO</name>
<accession>A0A1I6FN24</accession>
<feature type="transmembrane region" description="Helical" evidence="1">
    <location>
        <begin position="228"/>
        <end position="251"/>
    </location>
</feature>
<keyword evidence="3" id="KW-1185">Reference proteome</keyword>
<dbReference type="EMBL" id="FOYQ01000001">
    <property type="protein sequence ID" value="SFR31352.1"/>
    <property type="molecule type" value="Genomic_DNA"/>
</dbReference>
<feature type="transmembrane region" description="Helical" evidence="1">
    <location>
        <begin position="85"/>
        <end position="103"/>
    </location>
</feature>
<proteinExistence type="predicted"/>